<organism evidence="3 4">
    <name type="scientific">Chionis minor</name>
    <name type="common">Black-faced sheathbill</name>
    <dbReference type="NCBI Taxonomy" id="227182"/>
    <lineage>
        <taxon>Eukaryota</taxon>
        <taxon>Metazoa</taxon>
        <taxon>Chordata</taxon>
        <taxon>Craniata</taxon>
        <taxon>Vertebrata</taxon>
        <taxon>Euteleostomi</taxon>
        <taxon>Archelosauria</taxon>
        <taxon>Archosauria</taxon>
        <taxon>Dinosauria</taxon>
        <taxon>Saurischia</taxon>
        <taxon>Theropoda</taxon>
        <taxon>Coelurosauria</taxon>
        <taxon>Aves</taxon>
        <taxon>Neognathae</taxon>
        <taxon>Neoaves</taxon>
        <taxon>Charadriiformes</taxon>
        <taxon>Chionididae</taxon>
        <taxon>Chionis</taxon>
    </lineage>
</organism>
<feature type="non-terminal residue" evidence="3">
    <location>
        <position position="173"/>
    </location>
</feature>
<dbReference type="GO" id="GO:0009306">
    <property type="term" value="P:protein secretion"/>
    <property type="evidence" value="ECO:0007669"/>
    <property type="project" value="TreeGrafter"/>
</dbReference>
<dbReference type="AlphaFoldDB" id="A0A7K7F722"/>
<dbReference type="SUPFAM" id="SSF48371">
    <property type="entry name" value="ARM repeat"/>
    <property type="match status" value="1"/>
</dbReference>
<dbReference type="InterPro" id="IPR016024">
    <property type="entry name" value="ARM-type_fold"/>
</dbReference>
<dbReference type="Gene3D" id="2.60.40.1480">
    <property type="entry name" value="Coatomer, gamma subunit, appendage domain"/>
    <property type="match status" value="1"/>
</dbReference>
<dbReference type="GO" id="GO:0006888">
    <property type="term" value="P:endoplasmic reticulum to Golgi vesicle-mediated transport"/>
    <property type="evidence" value="ECO:0007669"/>
    <property type="project" value="TreeGrafter"/>
</dbReference>
<evidence type="ECO:0000259" key="2">
    <source>
        <dbReference type="Pfam" id="PF08752"/>
    </source>
</evidence>
<dbReference type="GO" id="GO:0005198">
    <property type="term" value="F:structural molecule activity"/>
    <property type="evidence" value="ECO:0007669"/>
    <property type="project" value="InterPro"/>
</dbReference>
<comment type="subcellular location">
    <subcellularLocation>
        <location evidence="1">Endomembrane system</location>
        <topology evidence="1">Peripheral membrane protein</topology>
        <orientation evidence="1">Cytoplasmic side</orientation>
    </subcellularLocation>
</comment>
<dbReference type="GO" id="GO:0072384">
    <property type="term" value="P:organelle transport along microtubule"/>
    <property type="evidence" value="ECO:0007669"/>
    <property type="project" value="TreeGrafter"/>
</dbReference>
<dbReference type="InterPro" id="IPR013041">
    <property type="entry name" value="Clathrin_app_Ig-like_sf"/>
</dbReference>
<dbReference type="PANTHER" id="PTHR10261">
    <property type="entry name" value="COATOMER SUBUNIT GAMMA"/>
    <property type="match status" value="1"/>
</dbReference>
<name>A0A7K7F722_CHIMN</name>
<protein>
    <submittedName>
        <fullName evidence="3">COPG1 protein</fullName>
    </submittedName>
</protein>
<dbReference type="GO" id="GO:0005793">
    <property type="term" value="C:endoplasmic reticulum-Golgi intermediate compartment"/>
    <property type="evidence" value="ECO:0007669"/>
    <property type="project" value="TreeGrafter"/>
</dbReference>
<feature type="domain" description="Coatomer gamma subunit appendage Ig-like subdomain" evidence="2">
    <location>
        <begin position="123"/>
        <end position="173"/>
    </location>
</feature>
<dbReference type="GO" id="GO:0030126">
    <property type="term" value="C:COPI vesicle coat"/>
    <property type="evidence" value="ECO:0007669"/>
    <property type="project" value="InterPro"/>
</dbReference>
<dbReference type="GO" id="GO:0006886">
    <property type="term" value="P:intracellular protein transport"/>
    <property type="evidence" value="ECO:0007669"/>
    <property type="project" value="InterPro"/>
</dbReference>
<dbReference type="GO" id="GO:0006891">
    <property type="term" value="P:intra-Golgi vesicle-mediated transport"/>
    <property type="evidence" value="ECO:0007669"/>
    <property type="project" value="TreeGrafter"/>
</dbReference>
<dbReference type="InterPro" id="IPR013040">
    <property type="entry name" value="Coatomer_gsu_app_Ig-like_dom"/>
</dbReference>
<keyword evidence="4" id="KW-1185">Reference proteome</keyword>
<evidence type="ECO:0000256" key="1">
    <source>
        <dbReference type="ARBA" id="ARBA00029433"/>
    </source>
</evidence>
<dbReference type="PANTHER" id="PTHR10261:SF3">
    <property type="entry name" value="COATOMER SUBUNIT GAMMA-1"/>
    <property type="match status" value="1"/>
</dbReference>
<sequence length="173" mass="19153">GAVSALAKFGAQNEEMLPSILVLLKRCVMDDDNEVRDRATFYLNVLEQKQKALNAGYILNGLTVSIPGLERALHQYTLEPSEKPFDLKSVPLATAPIVEQRAENAPVAAVKQPEKVAATRQEIFQEQLGAIPEFRGLGPLFKSSSEPVALTELETEYVVRCTKHTFVSHMVFQ</sequence>
<dbReference type="InterPro" id="IPR037067">
    <property type="entry name" value="Coatomer_gsu_app_sf"/>
</dbReference>
<dbReference type="GO" id="GO:0005783">
    <property type="term" value="C:endoplasmic reticulum"/>
    <property type="evidence" value="ECO:0007669"/>
    <property type="project" value="TreeGrafter"/>
</dbReference>
<dbReference type="InterPro" id="IPR017106">
    <property type="entry name" value="Coatomer_gsu"/>
</dbReference>
<dbReference type="Pfam" id="PF08752">
    <property type="entry name" value="COP-gamma_platf"/>
    <property type="match status" value="1"/>
</dbReference>
<dbReference type="Gene3D" id="1.25.10.10">
    <property type="entry name" value="Leucine-rich Repeat Variant"/>
    <property type="match status" value="1"/>
</dbReference>
<dbReference type="InterPro" id="IPR011989">
    <property type="entry name" value="ARM-like"/>
</dbReference>
<dbReference type="Proteomes" id="UP000557271">
    <property type="component" value="Unassembled WGS sequence"/>
</dbReference>
<evidence type="ECO:0000313" key="4">
    <source>
        <dbReference type="Proteomes" id="UP000557271"/>
    </source>
</evidence>
<feature type="non-terminal residue" evidence="3">
    <location>
        <position position="1"/>
    </location>
</feature>
<dbReference type="OrthoDB" id="1074925at2759"/>
<proteinExistence type="predicted"/>
<reference evidence="3 4" key="1">
    <citation type="submission" date="2019-09" db="EMBL/GenBank/DDBJ databases">
        <title>Bird 10,000 Genomes (B10K) Project - Family phase.</title>
        <authorList>
            <person name="Zhang G."/>
        </authorList>
    </citation>
    <scope>NUCLEOTIDE SEQUENCE [LARGE SCALE GENOMIC DNA]</scope>
    <source>
        <strain evidence="3">B10K-UC-030-51</strain>
    </source>
</reference>
<gene>
    <name evidence="3" type="primary">Copg1</name>
    <name evidence="3" type="ORF">CHIMIN_R03023</name>
</gene>
<dbReference type="SUPFAM" id="SSF49348">
    <property type="entry name" value="Clathrin adaptor appendage domain"/>
    <property type="match status" value="1"/>
</dbReference>
<dbReference type="EMBL" id="VZSF01003146">
    <property type="protein sequence ID" value="NWY53008.1"/>
    <property type="molecule type" value="Genomic_DNA"/>
</dbReference>
<accession>A0A7K7F722</accession>
<evidence type="ECO:0000313" key="3">
    <source>
        <dbReference type="EMBL" id="NWY53008.1"/>
    </source>
</evidence>
<comment type="caution">
    <text evidence="3">The sequence shown here is derived from an EMBL/GenBank/DDBJ whole genome shotgun (WGS) entry which is preliminary data.</text>
</comment>
<dbReference type="GO" id="GO:0000139">
    <property type="term" value="C:Golgi membrane"/>
    <property type="evidence" value="ECO:0007669"/>
    <property type="project" value="TreeGrafter"/>
</dbReference>